<dbReference type="SUPFAM" id="SSF48557">
    <property type="entry name" value="L-aspartase-like"/>
    <property type="match status" value="1"/>
</dbReference>
<dbReference type="InterPro" id="IPR005921">
    <property type="entry name" value="HutH"/>
</dbReference>
<dbReference type="AlphaFoldDB" id="A0A919TQF2"/>
<name>A0A919TQF2_9ACTN</name>
<dbReference type="Gene3D" id="1.20.200.10">
    <property type="entry name" value="Fumarase/aspartase (Central domain)"/>
    <property type="match status" value="1"/>
</dbReference>
<dbReference type="Pfam" id="PF00221">
    <property type="entry name" value="Lyase_aromatic"/>
    <property type="match status" value="1"/>
</dbReference>
<reference evidence="10" key="1">
    <citation type="submission" date="2021-01" db="EMBL/GenBank/DDBJ databases">
        <title>Whole genome shotgun sequence of Actinoplanes tereljensis NBRC 105297.</title>
        <authorList>
            <person name="Komaki H."/>
            <person name="Tamura T."/>
        </authorList>
    </citation>
    <scope>NUCLEOTIDE SEQUENCE</scope>
    <source>
        <strain evidence="10">NBRC 105297</strain>
    </source>
</reference>
<dbReference type="NCBIfam" id="TIGR01225">
    <property type="entry name" value="hutH"/>
    <property type="match status" value="1"/>
</dbReference>
<dbReference type="Proteomes" id="UP000623608">
    <property type="component" value="Unassembled WGS sequence"/>
</dbReference>
<comment type="pathway">
    <text evidence="1 8">Amino-acid degradation; L-histidine degradation into L-glutamate; N-formimidoyl-L-glutamate from L-histidine: step 1/3.</text>
</comment>
<dbReference type="EC" id="4.3.1.3" evidence="2 6"/>
<evidence type="ECO:0000256" key="4">
    <source>
        <dbReference type="ARBA" id="ARBA00023239"/>
    </source>
</evidence>
<evidence type="ECO:0000256" key="3">
    <source>
        <dbReference type="ARBA" id="ARBA00022808"/>
    </source>
</evidence>
<accession>A0A919TQF2</accession>
<evidence type="ECO:0000256" key="6">
    <source>
        <dbReference type="NCBIfam" id="TIGR01225"/>
    </source>
</evidence>
<keyword evidence="11" id="KW-1185">Reference proteome</keyword>
<evidence type="ECO:0000313" key="10">
    <source>
        <dbReference type="EMBL" id="GIF19068.1"/>
    </source>
</evidence>
<evidence type="ECO:0000313" key="11">
    <source>
        <dbReference type="Proteomes" id="UP000623608"/>
    </source>
</evidence>
<dbReference type="GO" id="GO:0006548">
    <property type="term" value="P:L-histidine catabolic process"/>
    <property type="evidence" value="ECO:0007669"/>
    <property type="project" value="UniProtKB-UniRule"/>
</dbReference>
<evidence type="ECO:0000256" key="1">
    <source>
        <dbReference type="ARBA" id="ARBA00005113"/>
    </source>
</evidence>
<dbReference type="RefSeq" id="WP_203802064.1">
    <property type="nucleotide sequence ID" value="NZ_BOMY01000012.1"/>
</dbReference>
<proteinExistence type="inferred from homology"/>
<sequence>MITVLPTGVTPAEVIAVARADAKVELAPATVEAMATSRAIVDKIEASGRPVYGVSTGFGALASTFIDPSRRAELQHALIRSHAAGIGAPMPREVVRAMMLLRLRSLALGHSGVRPELAQGLADLLNHDITPWVPEHGSLGASGDLAPLAHCAIVLLGEGWVLASDGRRIDAADALADAGLKPLELAAKEGLALINGTDGMLGMLLLALDDARHLFAMADVTTALAIEAMLGSERPFMPELHAIRPHPGQAASAANIHKLLQDSRIMDSHRDDLAHAVQDAYSMRCAPQVAGAARDTLDFAAQVAGRELISVVDNPVVLPDGRVESTGNFHGEPLAFAADFLAIAAAEVGAIAERRVDRLLDVTRNRELPPFLSPDAGVNSGLMIAQYTAAGIVAENRRLAVPASADSLPTSGMQEDHVSMGWAATKKLRTVLDNLTSLLAVELLGAVRGLQLRAPLTPSPTGQAAIAAVAPFAGEPGPDIFLAPVLEQARAVIAGRELRTAIETHVGPLL</sequence>
<comment type="subcellular location">
    <subcellularLocation>
        <location evidence="9">Cytoplasm</location>
    </subcellularLocation>
</comment>
<dbReference type="PANTHER" id="PTHR10362">
    <property type="entry name" value="HISTIDINE AMMONIA-LYASE"/>
    <property type="match status" value="1"/>
</dbReference>
<comment type="catalytic activity">
    <reaction evidence="5 8">
        <text>L-histidine = trans-urocanate + NH4(+)</text>
        <dbReference type="Rhea" id="RHEA:21232"/>
        <dbReference type="ChEBI" id="CHEBI:17771"/>
        <dbReference type="ChEBI" id="CHEBI:28938"/>
        <dbReference type="ChEBI" id="CHEBI:57595"/>
        <dbReference type="EC" id="4.3.1.3"/>
    </reaction>
</comment>
<dbReference type="InterPro" id="IPR022313">
    <property type="entry name" value="Phe/His_NH3-lyase_AS"/>
</dbReference>
<gene>
    <name evidence="10" type="primary">hutH_1</name>
    <name evidence="10" type="ORF">Ate02nite_17980</name>
</gene>
<keyword evidence="3 8" id="KW-0369">Histidine metabolism</keyword>
<dbReference type="Gene3D" id="1.10.275.10">
    <property type="entry name" value="Fumarase/aspartase (N-terminal domain)"/>
    <property type="match status" value="1"/>
</dbReference>
<dbReference type="InterPro" id="IPR008948">
    <property type="entry name" value="L-Aspartase-like"/>
</dbReference>
<dbReference type="NCBIfam" id="NF006871">
    <property type="entry name" value="PRK09367.1"/>
    <property type="match status" value="1"/>
</dbReference>
<evidence type="ECO:0000256" key="7">
    <source>
        <dbReference type="RuleBase" id="RU003954"/>
    </source>
</evidence>
<evidence type="ECO:0000256" key="2">
    <source>
        <dbReference type="ARBA" id="ARBA00012994"/>
    </source>
</evidence>
<organism evidence="10 11">
    <name type="scientific">Paractinoplanes tereljensis</name>
    <dbReference type="NCBI Taxonomy" id="571912"/>
    <lineage>
        <taxon>Bacteria</taxon>
        <taxon>Bacillati</taxon>
        <taxon>Actinomycetota</taxon>
        <taxon>Actinomycetes</taxon>
        <taxon>Micromonosporales</taxon>
        <taxon>Micromonosporaceae</taxon>
        <taxon>Paractinoplanes</taxon>
    </lineage>
</organism>
<evidence type="ECO:0000256" key="8">
    <source>
        <dbReference type="RuleBase" id="RU004479"/>
    </source>
</evidence>
<comment type="caution">
    <text evidence="10">The sequence shown here is derived from an EMBL/GenBank/DDBJ whole genome shotgun (WGS) entry which is preliminary data.</text>
</comment>
<evidence type="ECO:0000256" key="5">
    <source>
        <dbReference type="ARBA" id="ARBA00049269"/>
    </source>
</evidence>
<dbReference type="InterPro" id="IPR001106">
    <property type="entry name" value="Aromatic_Lyase"/>
</dbReference>
<keyword evidence="4 7" id="KW-0456">Lyase</keyword>
<evidence type="ECO:0000256" key="9">
    <source>
        <dbReference type="RuleBase" id="RU004480"/>
    </source>
</evidence>
<dbReference type="GO" id="GO:0005737">
    <property type="term" value="C:cytoplasm"/>
    <property type="evidence" value="ECO:0007669"/>
    <property type="project" value="UniProtKB-SubCell"/>
</dbReference>
<comment type="similarity">
    <text evidence="7">Belongs to the PAL/histidase family.</text>
</comment>
<protein>
    <recommendedName>
        <fullName evidence="2 6">Histidine ammonia-lyase</fullName>
        <ecNumber evidence="2 6">4.3.1.3</ecNumber>
    </recommendedName>
</protein>
<dbReference type="GO" id="GO:0004397">
    <property type="term" value="F:histidine ammonia-lyase activity"/>
    <property type="evidence" value="ECO:0007669"/>
    <property type="project" value="UniProtKB-UniRule"/>
</dbReference>
<dbReference type="EMBL" id="BOMY01000012">
    <property type="protein sequence ID" value="GIF19068.1"/>
    <property type="molecule type" value="Genomic_DNA"/>
</dbReference>
<dbReference type="FunFam" id="1.10.275.10:FF:000005">
    <property type="entry name" value="Histidine ammonia-lyase"/>
    <property type="match status" value="1"/>
</dbReference>
<dbReference type="InterPro" id="IPR024083">
    <property type="entry name" value="Fumarase/histidase_N"/>
</dbReference>
<dbReference type="PROSITE" id="PS00488">
    <property type="entry name" value="PAL_HISTIDASE"/>
    <property type="match status" value="1"/>
</dbReference>
<dbReference type="CDD" id="cd00332">
    <property type="entry name" value="PAL-HAL"/>
    <property type="match status" value="1"/>
</dbReference>